<evidence type="ECO:0000256" key="3">
    <source>
        <dbReference type="ARBA" id="ARBA00022692"/>
    </source>
</evidence>
<comment type="subcellular location">
    <subcellularLocation>
        <location evidence="1">Basolateral cell membrane</location>
        <topology evidence="1">Multi-pass membrane protein</topology>
    </subcellularLocation>
</comment>
<reference evidence="12 13" key="1">
    <citation type="submission" date="2017-03" db="EMBL/GenBank/DDBJ databases">
        <title>Genome Survey of Euroglyphus maynei.</title>
        <authorList>
            <person name="Arlian L.G."/>
            <person name="Morgan M.S."/>
            <person name="Rider S.D."/>
        </authorList>
    </citation>
    <scope>NUCLEOTIDE SEQUENCE [LARGE SCALE GENOMIC DNA]</scope>
    <source>
        <strain evidence="12">Arlian Lab</strain>
        <tissue evidence="12">Whole body</tissue>
    </source>
</reference>
<dbReference type="InterPro" id="IPR044751">
    <property type="entry name" value="Ion_transp-like_CBS"/>
</dbReference>
<dbReference type="Pfam" id="PF25562">
    <property type="entry name" value="CNBH_CNNM2_C"/>
    <property type="match status" value="1"/>
</dbReference>
<evidence type="ECO:0000259" key="11">
    <source>
        <dbReference type="PROSITE" id="PS51371"/>
    </source>
</evidence>
<dbReference type="GO" id="GO:0010960">
    <property type="term" value="P:magnesium ion homeostasis"/>
    <property type="evidence" value="ECO:0007669"/>
    <property type="project" value="InterPro"/>
</dbReference>
<dbReference type="GO" id="GO:0040018">
    <property type="term" value="P:positive regulation of multicellular organism growth"/>
    <property type="evidence" value="ECO:0007669"/>
    <property type="project" value="UniProtKB-ARBA"/>
</dbReference>
<dbReference type="SUPFAM" id="SSF51206">
    <property type="entry name" value="cAMP-binding domain-like"/>
    <property type="match status" value="1"/>
</dbReference>
<dbReference type="Proteomes" id="UP000194236">
    <property type="component" value="Unassembled WGS sequence"/>
</dbReference>
<evidence type="ECO:0000313" key="12">
    <source>
        <dbReference type="EMBL" id="OTF74411.1"/>
    </source>
</evidence>
<keyword evidence="4" id="KW-0677">Repeat</keyword>
<evidence type="ECO:0000256" key="4">
    <source>
        <dbReference type="ARBA" id="ARBA00022737"/>
    </source>
</evidence>
<feature type="domain" description="Cyclic nucleotide-binding" evidence="10">
    <location>
        <begin position="238"/>
        <end position="291"/>
    </location>
</feature>
<sequence>MTPISDVFMLPYDTILNFDTLTLINNSGYSRIPIYEGNRDNIVGLLHVKDLSLIDADHNLQLKVVLDFYSHPLLKVFEDDKLDKMLNEFKQGQSHMALIQRVIDNGVKDPYYESIGIVTLEDVIEELIQAEINDETDVISDNRRKQKRQNVQSRSNYLEFIRDAGIKQKNDDDCSIMDYSNNVTISPQLALAAFRFLASSVGPFSSKKISEEVFKRLMNKNIYFEAKGEPRKPNIDNMSPDNVLYRRGQPADHFIMILEGRARVIVTKENQEYDAGPFCCFGIGALMSSIPNMDDGINVNRSINEESGKLTKCILFFEFDRIIFFKADSLSQKSSQQNISLQQSDVFIPDYSLICLEKVIYLKVTKDFYQMALKTTDVVTKRPSDLQKSQSQIEDSEDSSENKTTAAAPLIPKNDSISRHLKNLPPKYRKISMGTNLADSSLMPKFKEKTGVNNQFDQDDEQLMNETISYPRHRSQSKNSLIIDQIRPARIVTSDSLINRRSSPTVRRSDAIELLTGNHSPRSYGSIESLTCDSQHQQQQQLHQQQSLSDNQPALPPPSSQAPELKEKLSLLRNGSLSALDESGDHNQTTVAQQQQQQQTKPTDERTTFL</sequence>
<dbReference type="GO" id="GO:0008340">
    <property type="term" value="P:determination of adult lifespan"/>
    <property type="evidence" value="ECO:0007669"/>
    <property type="project" value="UniProtKB-ARBA"/>
</dbReference>
<dbReference type="PROSITE" id="PS51371">
    <property type="entry name" value="CBS"/>
    <property type="match status" value="2"/>
</dbReference>
<dbReference type="Gene3D" id="3.10.580.10">
    <property type="entry name" value="CBS-domain"/>
    <property type="match status" value="1"/>
</dbReference>
<dbReference type="InterPro" id="IPR000644">
    <property type="entry name" value="CBS_dom"/>
</dbReference>
<dbReference type="FunFam" id="3.10.580.10:FF:000006">
    <property type="entry name" value="DUF21 and CBS domain protein"/>
    <property type="match status" value="1"/>
</dbReference>
<evidence type="ECO:0000259" key="10">
    <source>
        <dbReference type="PROSITE" id="PS50042"/>
    </source>
</evidence>
<feature type="domain" description="CBS" evidence="11">
    <location>
        <begin position="1"/>
        <end position="62"/>
    </location>
</feature>
<keyword evidence="7" id="KW-0472">Membrane</keyword>
<comment type="similarity">
    <text evidence="2">Belongs to the ACDP family.</text>
</comment>
<feature type="region of interest" description="Disordered" evidence="9">
    <location>
        <begin position="500"/>
        <end position="610"/>
    </location>
</feature>
<evidence type="ECO:0000256" key="9">
    <source>
        <dbReference type="SAM" id="MobiDB-lite"/>
    </source>
</evidence>
<feature type="compositionally biased region" description="Polar residues" evidence="9">
    <location>
        <begin position="517"/>
        <end position="533"/>
    </location>
</feature>
<dbReference type="PROSITE" id="PS50042">
    <property type="entry name" value="CNMP_BINDING_3"/>
    <property type="match status" value="1"/>
</dbReference>
<dbReference type="GO" id="GO:0022857">
    <property type="term" value="F:transmembrane transporter activity"/>
    <property type="evidence" value="ECO:0007669"/>
    <property type="project" value="TreeGrafter"/>
</dbReference>
<dbReference type="OrthoDB" id="5353557at2759"/>
<evidence type="ECO:0000256" key="2">
    <source>
        <dbReference type="ARBA" id="ARBA00010484"/>
    </source>
</evidence>
<dbReference type="InterPro" id="IPR018490">
    <property type="entry name" value="cNMP-bd_dom_sf"/>
</dbReference>
<evidence type="ECO:0000313" key="13">
    <source>
        <dbReference type="Proteomes" id="UP000194236"/>
    </source>
</evidence>
<dbReference type="CDD" id="cd04590">
    <property type="entry name" value="CBS_pair_CorC_HlyC_assoc"/>
    <property type="match status" value="1"/>
</dbReference>
<protein>
    <submittedName>
        <fullName evidence="12">CBS and DUF21 domain containinf protein</fullName>
    </submittedName>
</protein>
<evidence type="ECO:0000256" key="8">
    <source>
        <dbReference type="PROSITE-ProRule" id="PRU00703"/>
    </source>
</evidence>
<keyword evidence="3" id="KW-0812">Transmembrane</keyword>
<evidence type="ECO:0000256" key="7">
    <source>
        <dbReference type="ARBA" id="ARBA00023136"/>
    </source>
</evidence>
<dbReference type="InterPro" id="IPR000595">
    <property type="entry name" value="cNMP-bd_dom"/>
</dbReference>
<name>A0A1Y3B0U5_EURMA</name>
<dbReference type="GO" id="GO:0032026">
    <property type="term" value="P:response to magnesium ion"/>
    <property type="evidence" value="ECO:0007669"/>
    <property type="project" value="UniProtKB-ARBA"/>
</dbReference>
<dbReference type="InterPro" id="IPR045095">
    <property type="entry name" value="ACDP"/>
</dbReference>
<dbReference type="Gene3D" id="2.60.120.10">
    <property type="entry name" value="Jelly Rolls"/>
    <property type="match status" value="1"/>
</dbReference>
<comment type="caution">
    <text evidence="12">The sequence shown here is derived from an EMBL/GenBank/DDBJ whole genome shotgun (WGS) entry which is preliminary data.</text>
</comment>
<dbReference type="AlphaFoldDB" id="A0A1Y3B0U5"/>
<dbReference type="GO" id="GO:1905941">
    <property type="term" value="P:positive regulation of gonad development"/>
    <property type="evidence" value="ECO:0007669"/>
    <property type="project" value="UniProtKB-ARBA"/>
</dbReference>
<dbReference type="GO" id="GO:0015693">
    <property type="term" value="P:magnesium ion transport"/>
    <property type="evidence" value="ECO:0007669"/>
    <property type="project" value="UniProtKB-ARBA"/>
</dbReference>
<evidence type="ECO:0000256" key="6">
    <source>
        <dbReference type="ARBA" id="ARBA00023122"/>
    </source>
</evidence>
<evidence type="ECO:0000256" key="5">
    <source>
        <dbReference type="ARBA" id="ARBA00022989"/>
    </source>
</evidence>
<evidence type="ECO:0000256" key="1">
    <source>
        <dbReference type="ARBA" id="ARBA00004554"/>
    </source>
</evidence>
<gene>
    <name evidence="12" type="ORF">BLA29_000293</name>
</gene>
<dbReference type="GO" id="GO:0016323">
    <property type="term" value="C:basolateral plasma membrane"/>
    <property type="evidence" value="ECO:0007669"/>
    <property type="project" value="UniProtKB-SubCell"/>
</dbReference>
<dbReference type="SUPFAM" id="SSF54631">
    <property type="entry name" value="CBS-domain pair"/>
    <property type="match status" value="1"/>
</dbReference>
<keyword evidence="13" id="KW-1185">Reference proteome</keyword>
<keyword evidence="6 8" id="KW-0129">CBS domain</keyword>
<keyword evidence="5" id="KW-1133">Transmembrane helix</keyword>
<dbReference type="EMBL" id="MUJZ01047189">
    <property type="protein sequence ID" value="OTF74411.1"/>
    <property type="molecule type" value="Genomic_DNA"/>
</dbReference>
<feature type="region of interest" description="Disordered" evidence="9">
    <location>
        <begin position="380"/>
        <end position="421"/>
    </location>
</feature>
<accession>A0A1Y3B0U5</accession>
<feature type="compositionally biased region" description="Low complexity" evidence="9">
    <location>
        <begin position="534"/>
        <end position="553"/>
    </location>
</feature>
<dbReference type="InterPro" id="IPR046342">
    <property type="entry name" value="CBS_dom_sf"/>
</dbReference>
<dbReference type="PANTHER" id="PTHR12064:SF94">
    <property type="entry name" value="UNEXTENDED PROTEIN"/>
    <property type="match status" value="1"/>
</dbReference>
<dbReference type="InterPro" id="IPR014710">
    <property type="entry name" value="RmlC-like_jellyroll"/>
</dbReference>
<proteinExistence type="inferred from homology"/>
<feature type="domain" description="CBS" evidence="11">
    <location>
        <begin position="69"/>
        <end position="135"/>
    </location>
</feature>
<organism evidence="12 13">
    <name type="scientific">Euroglyphus maynei</name>
    <name type="common">Mayne's house dust mite</name>
    <dbReference type="NCBI Taxonomy" id="6958"/>
    <lineage>
        <taxon>Eukaryota</taxon>
        <taxon>Metazoa</taxon>
        <taxon>Ecdysozoa</taxon>
        <taxon>Arthropoda</taxon>
        <taxon>Chelicerata</taxon>
        <taxon>Arachnida</taxon>
        <taxon>Acari</taxon>
        <taxon>Acariformes</taxon>
        <taxon>Sarcoptiformes</taxon>
        <taxon>Astigmata</taxon>
        <taxon>Psoroptidia</taxon>
        <taxon>Analgoidea</taxon>
        <taxon>Pyroglyphidae</taxon>
        <taxon>Pyroglyphinae</taxon>
        <taxon>Euroglyphus</taxon>
    </lineage>
</organism>
<dbReference type="PANTHER" id="PTHR12064">
    <property type="entry name" value="METAL TRANSPORTER CNNM"/>
    <property type="match status" value="1"/>
</dbReference>